<feature type="compositionally biased region" description="Low complexity" evidence="1">
    <location>
        <begin position="208"/>
        <end position="219"/>
    </location>
</feature>
<dbReference type="GO" id="GO:0005524">
    <property type="term" value="F:ATP binding"/>
    <property type="evidence" value="ECO:0007669"/>
    <property type="project" value="InterPro"/>
</dbReference>
<dbReference type="InterPro" id="IPR011009">
    <property type="entry name" value="Kinase-like_dom_sf"/>
</dbReference>
<feature type="domain" description="Protein kinase" evidence="3">
    <location>
        <begin position="7"/>
        <end position="324"/>
    </location>
</feature>
<dbReference type="SUPFAM" id="SSF56112">
    <property type="entry name" value="Protein kinase-like (PK-like)"/>
    <property type="match status" value="1"/>
</dbReference>
<keyword evidence="4" id="KW-0418">Kinase</keyword>
<gene>
    <name evidence="4" type="ORF">FHX41_4353</name>
</gene>
<dbReference type="GO" id="GO:0004672">
    <property type="term" value="F:protein kinase activity"/>
    <property type="evidence" value="ECO:0007669"/>
    <property type="project" value="InterPro"/>
</dbReference>
<feature type="region of interest" description="Disordered" evidence="1">
    <location>
        <begin position="208"/>
        <end position="257"/>
    </location>
</feature>
<proteinExistence type="predicted"/>
<accession>A0A543IJ68</accession>
<evidence type="ECO:0000256" key="1">
    <source>
        <dbReference type="SAM" id="MobiDB-lite"/>
    </source>
</evidence>
<evidence type="ECO:0000259" key="3">
    <source>
        <dbReference type="PROSITE" id="PS50011"/>
    </source>
</evidence>
<keyword evidence="5" id="KW-1185">Reference proteome</keyword>
<reference evidence="4 5" key="1">
    <citation type="submission" date="2019-06" db="EMBL/GenBank/DDBJ databases">
        <title>Sequencing the genomes of 1000 actinobacteria strains.</title>
        <authorList>
            <person name="Klenk H.-P."/>
        </authorList>
    </citation>
    <scope>NUCLEOTIDE SEQUENCE [LARGE SCALE GENOMIC DNA]</scope>
    <source>
        <strain evidence="4 5">DSM 45043</strain>
    </source>
</reference>
<dbReference type="PROSITE" id="PS50011">
    <property type="entry name" value="PROTEIN_KINASE_DOM"/>
    <property type="match status" value="1"/>
</dbReference>
<dbReference type="Gene3D" id="1.10.510.10">
    <property type="entry name" value="Transferase(Phosphotransferase) domain 1"/>
    <property type="match status" value="1"/>
</dbReference>
<keyword evidence="2" id="KW-0472">Membrane</keyword>
<dbReference type="EMBL" id="VFPO01000001">
    <property type="protein sequence ID" value="TQM70619.1"/>
    <property type="molecule type" value="Genomic_DNA"/>
</dbReference>
<keyword evidence="4" id="KW-0808">Transferase</keyword>
<sequence length="438" mass="43875">MEHLGPYRLLSRLGGDGGAVHRAAGPDGRDVAIRLLPPDAAPDIDRMRGVLSPYAVDVLDGEPAPPRPYVVSRFVPGRPLAEVVAEQGRLAGGDLRRLAFGLAKALDAVHGAGLVHGDLGPDSILMVDGAPVVVDFGLTAGAGVAGDVRAWAAAVTFAATGAPLPGRAPDALPADLRPLVAAAAAPDPGARPTAAELVEAVSRLELPAARPGRPAGEAPAAPPVRSPAPAPAAPEGADPEPDREGPERPARAGRRGPGVARGWARLLAALVMLIAVAAAVIAPVAGLLLTLGAVTLLRAAGADGGPARRFPAALGRTLVTVPYAAAAAVAVPLGLVAVSALGGRVDSLTAAAFGAGAGAAVLWTAPGVDTPRRQLVRTFLPVARRPRRAAAAVAVLSGLTLVAGVAALSLTPSFSPLYGLQNSVEGTMDRLQTAVNRF</sequence>
<feature type="compositionally biased region" description="Pro residues" evidence="1">
    <location>
        <begin position="220"/>
        <end position="232"/>
    </location>
</feature>
<name>A0A543IJ68_9ACTN</name>
<dbReference type="SMART" id="SM00220">
    <property type="entry name" value="S_TKc"/>
    <property type="match status" value="1"/>
</dbReference>
<comment type="caution">
    <text evidence="4">The sequence shown here is derived from an EMBL/GenBank/DDBJ whole genome shotgun (WGS) entry which is preliminary data.</text>
</comment>
<dbReference type="Proteomes" id="UP000316706">
    <property type="component" value="Unassembled WGS sequence"/>
</dbReference>
<feature type="transmembrane region" description="Helical" evidence="2">
    <location>
        <begin position="348"/>
        <end position="368"/>
    </location>
</feature>
<keyword evidence="2" id="KW-0812">Transmembrane</keyword>
<evidence type="ECO:0000256" key="2">
    <source>
        <dbReference type="SAM" id="Phobius"/>
    </source>
</evidence>
<organism evidence="4 5">
    <name type="scientific">Actinomadura hallensis</name>
    <dbReference type="NCBI Taxonomy" id="337895"/>
    <lineage>
        <taxon>Bacteria</taxon>
        <taxon>Bacillati</taxon>
        <taxon>Actinomycetota</taxon>
        <taxon>Actinomycetes</taxon>
        <taxon>Streptosporangiales</taxon>
        <taxon>Thermomonosporaceae</taxon>
        <taxon>Actinomadura</taxon>
    </lineage>
</organism>
<protein>
    <submittedName>
        <fullName evidence="4">Protein kinase-like protein</fullName>
    </submittedName>
</protein>
<dbReference type="AlphaFoldDB" id="A0A543IJ68"/>
<evidence type="ECO:0000313" key="5">
    <source>
        <dbReference type="Proteomes" id="UP000316706"/>
    </source>
</evidence>
<dbReference type="InterPro" id="IPR000719">
    <property type="entry name" value="Prot_kinase_dom"/>
</dbReference>
<feature type="transmembrane region" description="Helical" evidence="2">
    <location>
        <begin position="318"/>
        <end position="342"/>
    </location>
</feature>
<keyword evidence="2" id="KW-1133">Transmembrane helix</keyword>
<evidence type="ECO:0000313" key="4">
    <source>
        <dbReference type="EMBL" id="TQM70619.1"/>
    </source>
</evidence>
<feature type="compositionally biased region" description="Basic and acidic residues" evidence="1">
    <location>
        <begin position="240"/>
        <end position="250"/>
    </location>
</feature>
<feature type="transmembrane region" description="Helical" evidence="2">
    <location>
        <begin position="389"/>
        <end position="410"/>
    </location>
</feature>
<feature type="transmembrane region" description="Helical" evidence="2">
    <location>
        <begin position="266"/>
        <end position="297"/>
    </location>
</feature>